<evidence type="ECO:0000256" key="2">
    <source>
        <dbReference type="SAM" id="Phobius"/>
    </source>
</evidence>
<keyword evidence="2" id="KW-0472">Membrane</keyword>
<dbReference type="EMBL" id="BMAV01020948">
    <property type="protein sequence ID" value="GFY74774.1"/>
    <property type="molecule type" value="Genomic_DNA"/>
</dbReference>
<keyword evidence="2" id="KW-1133">Transmembrane helix</keyword>
<feature type="transmembrane region" description="Helical" evidence="2">
    <location>
        <begin position="76"/>
        <end position="102"/>
    </location>
</feature>
<dbReference type="AlphaFoldDB" id="A0A8X6YS85"/>
<organism evidence="3 4">
    <name type="scientific">Trichonephila inaurata madagascariensis</name>
    <dbReference type="NCBI Taxonomy" id="2747483"/>
    <lineage>
        <taxon>Eukaryota</taxon>
        <taxon>Metazoa</taxon>
        <taxon>Ecdysozoa</taxon>
        <taxon>Arthropoda</taxon>
        <taxon>Chelicerata</taxon>
        <taxon>Arachnida</taxon>
        <taxon>Araneae</taxon>
        <taxon>Araneomorphae</taxon>
        <taxon>Entelegynae</taxon>
        <taxon>Araneoidea</taxon>
        <taxon>Nephilidae</taxon>
        <taxon>Trichonephila</taxon>
        <taxon>Trichonephila inaurata</taxon>
    </lineage>
</organism>
<feature type="transmembrane region" description="Helical" evidence="2">
    <location>
        <begin position="108"/>
        <end position="132"/>
    </location>
</feature>
<sequence>MEVLIDLTAELHSILRTELPDPWVFFRLRQYQDISVILNSSSYLIVHSAFITWFVKHVIIRLQRMVGKRLENKDKYLAMVISGVSAMHLLWPFLISIIRFFTCSFYPWATSIFVLSLYLSFIENTLNIWYIYIYSMVSKYTEVFVEFLTHRPSLAAMTASLPSPPFVFDGTQISLTTNDHIGPSASPVIQPRLDFEKLGKPSEIPKDHIGPSATPVIQPVLPFEKLGKPSDVPEPEAAQKPQDEHHHISESSPGSALDWSFLYSEGQDESYGEGMHTTMEDEHAGDFKFPIEQAEPEHVTKKIHSKRRKKKRATTRQRAVGDTKRGQLFTPDRQYGMVSRHKLGYCGRCWKIFNLPFREGLSKLRQPFTTRLGTPYGPPRYFLTLSQFVAEYGIGVPRRTSVR</sequence>
<feature type="compositionally biased region" description="Basic residues" evidence="1">
    <location>
        <begin position="301"/>
        <end position="315"/>
    </location>
</feature>
<protein>
    <submittedName>
        <fullName evidence="3">Uncharacterized protein</fullName>
    </submittedName>
</protein>
<reference evidence="3" key="1">
    <citation type="submission" date="2020-08" db="EMBL/GenBank/DDBJ databases">
        <title>Multicomponent nature underlies the extraordinary mechanical properties of spider dragline silk.</title>
        <authorList>
            <person name="Kono N."/>
            <person name="Nakamura H."/>
            <person name="Mori M."/>
            <person name="Yoshida Y."/>
            <person name="Ohtoshi R."/>
            <person name="Malay A.D."/>
            <person name="Moran D.A.P."/>
            <person name="Tomita M."/>
            <person name="Numata K."/>
            <person name="Arakawa K."/>
        </authorList>
    </citation>
    <scope>NUCLEOTIDE SEQUENCE</scope>
</reference>
<gene>
    <name evidence="3" type="primary">AVEN_159256_1</name>
    <name evidence="3" type="ORF">TNIN_439081</name>
</gene>
<keyword evidence="4" id="KW-1185">Reference proteome</keyword>
<feature type="region of interest" description="Disordered" evidence="1">
    <location>
        <begin position="298"/>
        <end position="321"/>
    </location>
</feature>
<comment type="caution">
    <text evidence="3">The sequence shown here is derived from an EMBL/GenBank/DDBJ whole genome shotgun (WGS) entry which is preliminary data.</text>
</comment>
<dbReference type="OrthoDB" id="6430093at2759"/>
<evidence type="ECO:0000313" key="4">
    <source>
        <dbReference type="Proteomes" id="UP000886998"/>
    </source>
</evidence>
<evidence type="ECO:0000256" key="1">
    <source>
        <dbReference type="SAM" id="MobiDB-lite"/>
    </source>
</evidence>
<accession>A0A8X6YS85</accession>
<keyword evidence="2" id="KW-0812">Transmembrane</keyword>
<name>A0A8X6YS85_9ARAC</name>
<proteinExistence type="predicted"/>
<feature type="transmembrane region" description="Helical" evidence="2">
    <location>
        <begin position="34"/>
        <end position="55"/>
    </location>
</feature>
<dbReference type="Proteomes" id="UP000886998">
    <property type="component" value="Unassembled WGS sequence"/>
</dbReference>
<feature type="region of interest" description="Disordered" evidence="1">
    <location>
        <begin position="224"/>
        <end position="256"/>
    </location>
</feature>
<evidence type="ECO:0000313" key="3">
    <source>
        <dbReference type="EMBL" id="GFY74774.1"/>
    </source>
</evidence>